<gene>
    <name evidence="2" type="ORF">ACJMK2_033070</name>
</gene>
<dbReference type="Gene3D" id="3.40.220.10">
    <property type="entry name" value="Leucine Aminopeptidase, subunit E, domain 1"/>
    <property type="match status" value="1"/>
</dbReference>
<evidence type="ECO:0000313" key="2">
    <source>
        <dbReference type="EMBL" id="KAL3880864.1"/>
    </source>
</evidence>
<organism evidence="2 3">
    <name type="scientific">Sinanodonta woodiana</name>
    <name type="common">Chinese pond mussel</name>
    <name type="synonym">Anodonta woodiana</name>
    <dbReference type="NCBI Taxonomy" id="1069815"/>
    <lineage>
        <taxon>Eukaryota</taxon>
        <taxon>Metazoa</taxon>
        <taxon>Spiralia</taxon>
        <taxon>Lophotrochozoa</taxon>
        <taxon>Mollusca</taxon>
        <taxon>Bivalvia</taxon>
        <taxon>Autobranchia</taxon>
        <taxon>Heteroconchia</taxon>
        <taxon>Palaeoheterodonta</taxon>
        <taxon>Unionida</taxon>
        <taxon>Unionoidea</taxon>
        <taxon>Unionidae</taxon>
        <taxon>Unioninae</taxon>
        <taxon>Sinanodonta</taxon>
    </lineage>
</organism>
<accession>A0ABD3X3N8</accession>
<dbReference type="InterPro" id="IPR043472">
    <property type="entry name" value="Macro_dom-like"/>
</dbReference>
<protein>
    <recommendedName>
        <fullName evidence="1">Macro domain-containing protein</fullName>
    </recommendedName>
</protein>
<dbReference type="Proteomes" id="UP001634394">
    <property type="component" value="Unassembled WGS sequence"/>
</dbReference>
<proteinExistence type="predicted"/>
<dbReference type="EMBL" id="JBJQND010000004">
    <property type="protein sequence ID" value="KAL3880864.1"/>
    <property type="molecule type" value="Genomic_DNA"/>
</dbReference>
<dbReference type="AlphaFoldDB" id="A0ABD3X3N8"/>
<evidence type="ECO:0000259" key="1">
    <source>
        <dbReference type="Pfam" id="PF01661"/>
    </source>
</evidence>
<dbReference type="InterPro" id="IPR002589">
    <property type="entry name" value="Macro_dom"/>
</dbReference>
<name>A0ABD3X3N8_SINWO</name>
<feature type="non-terminal residue" evidence="2">
    <location>
        <position position="1"/>
    </location>
</feature>
<evidence type="ECO:0000313" key="3">
    <source>
        <dbReference type="Proteomes" id="UP001634394"/>
    </source>
</evidence>
<feature type="domain" description="Macro" evidence="1">
    <location>
        <begin position="15"/>
        <end position="72"/>
    </location>
</feature>
<sequence>ADVIVCSVPSSLDLNHGRAAKSLEDKSGNSLQKECKSKYPNGITNGKIAVVSPGKLSCEKVFFITLPRWDSTNAQ</sequence>
<dbReference type="Pfam" id="PF01661">
    <property type="entry name" value="Macro"/>
    <property type="match status" value="1"/>
</dbReference>
<comment type="caution">
    <text evidence="2">The sequence shown here is derived from an EMBL/GenBank/DDBJ whole genome shotgun (WGS) entry which is preliminary data.</text>
</comment>
<keyword evidence="3" id="KW-1185">Reference proteome</keyword>
<reference evidence="2 3" key="1">
    <citation type="submission" date="2024-11" db="EMBL/GenBank/DDBJ databases">
        <title>Chromosome-level genome assembly of the freshwater bivalve Anodonta woodiana.</title>
        <authorList>
            <person name="Chen X."/>
        </authorList>
    </citation>
    <scope>NUCLEOTIDE SEQUENCE [LARGE SCALE GENOMIC DNA]</scope>
    <source>
        <strain evidence="2">MN2024</strain>
        <tissue evidence="2">Gills</tissue>
    </source>
</reference>
<feature type="non-terminal residue" evidence="2">
    <location>
        <position position="75"/>
    </location>
</feature>
<dbReference type="SUPFAM" id="SSF52949">
    <property type="entry name" value="Macro domain-like"/>
    <property type="match status" value="1"/>
</dbReference>